<comment type="caution">
    <text evidence="3">The sequence shown here is derived from an EMBL/GenBank/DDBJ whole genome shotgun (WGS) entry which is preliminary data.</text>
</comment>
<dbReference type="AlphaFoldDB" id="A0A426Y620"/>
<organism evidence="3 4">
    <name type="scientific">Ensete ventricosum</name>
    <name type="common">Abyssinian banana</name>
    <name type="synonym">Musa ensete</name>
    <dbReference type="NCBI Taxonomy" id="4639"/>
    <lineage>
        <taxon>Eukaryota</taxon>
        <taxon>Viridiplantae</taxon>
        <taxon>Streptophyta</taxon>
        <taxon>Embryophyta</taxon>
        <taxon>Tracheophyta</taxon>
        <taxon>Spermatophyta</taxon>
        <taxon>Magnoliopsida</taxon>
        <taxon>Liliopsida</taxon>
        <taxon>Zingiberales</taxon>
        <taxon>Musaceae</taxon>
        <taxon>Ensete</taxon>
    </lineage>
</organism>
<gene>
    <name evidence="3" type="ORF">B296_00039682</name>
</gene>
<reference evidence="3 4" key="1">
    <citation type="journal article" date="2014" name="Agronomy (Basel)">
        <title>A Draft Genome Sequence for Ensete ventricosum, the Drought-Tolerant Tree Against Hunger.</title>
        <authorList>
            <person name="Harrison J."/>
            <person name="Moore K.A."/>
            <person name="Paszkiewicz K."/>
            <person name="Jones T."/>
            <person name="Grant M."/>
            <person name="Ambacheew D."/>
            <person name="Muzemil S."/>
            <person name="Studholme D.J."/>
        </authorList>
    </citation>
    <scope>NUCLEOTIDE SEQUENCE [LARGE SCALE GENOMIC DNA]</scope>
</reference>
<dbReference type="Proteomes" id="UP000287651">
    <property type="component" value="Unassembled WGS sequence"/>
</dbReference>
<dbReference type="PANTHER" id="PTHR45631">
    <property type="entry name" value="OS07G0107800 PROTEIN-RELATED"/>
    <property type="match status" value="1"/>
</dbReference>
<dbReference type="GO" id="GO:0016020">
    <property type="term" value="C:membrane"/>
    <property type="evidence" value="ECO:0007669"/>
    <property type="project" value="UniProtKB-SubCell"/>
</dbReference>
<dbReference type="InterPro" id="IPR024788">
    <property type="entry name" value="Malectin-like_Carb-bd_dom"/>
</dbReference>
<evidence type="ECO:0000259" key="2">
    <source>
        <dbReference type="Pfam" id="PF12819"/>
    </source>
</evidence>
<dbReference type="Pfam" id="PF12819">
    <property type="entry name" value="Malectin_like"/>
    <property type="match status" value="1"/>
</dbReference>
<evidence type="ECO:0000256" key="1">
    <source>
        <dbReference type="ARBA" id="ARBA00004167"/>
    </source>
</evidence>
<comment type="subcellular location">
    <subcellularLocation>
        <location evidence="1">Membrane</location>
        <topology evidence="1">Single-pass membrane protein</topology>
    </subcellularLocation>
</comment>
<evidence type="ECO:0000313" key="4">
    <source>
        <dbReference type="Proteomes" id="UP000287651"/>
    </source>
</evidence>
<dbReference type="EMBL" id="AMZH03014785">
    <property type="protein sequence ID" value="RRT47070.1"/>
    <property type="molecule type" value="Genomic_DNA"/>
</dbReference>
<evidence type="ECO:0000313" key="3">
    <source>
        <dbReference type="EMBL" id="RRT47070.1"/>
    </source>
</evidence>
<dbReference type="PANTHER" id="PTHR45631:SF202">
    <property type="entry name" value="SENESCENCE-INDUCED RECEPTOR-LIKE SERINE_THREONINE-PROTEIN KINASE"/>
    <property type="match status" value="1"/>
</dbReference>
<feature type="domain" description="Malectin-like" evidence="2">
    <location>
        <begin position="9"/>
        <end position="116"/>
    </location>
</feature>
<name>A0A426Y620_ENSVE</name>
<protein>
    <recommendedName>
        <fullName evidence="2">Malectin-like domain-containing protein</fullName>
    </recommendedName>
</protein>
<proteinExistence type="predicted"/>
<sequence>MICSRCPPQTAVVPGNSTEAEPFFWWGLPNYEDVRPQFHIFMHFAELQPLALGQPRNFTVDLNGNPWWHPFSPTYLLSDYLYSTSPYDMYQYNFSIKKTATSTLPPIINALDTYTVMQLTENATDSSDELNKGFITGIWFLSLVTARIETIWHLSMSTCLKGHYEINCKIAVDAAQGLESHRSVLHLVFLKTRG</sequence>
<accession>A0A426Y620</accession>